<dbReference type="EMBL" id="LOMY01000026">
    <property type="protein sequence ID" value="OCQ54099.1"/>
    <property type="molecule type" value="Genomic_DNA"/>
</dbReference>
<dbReference type="STRING" id="286156.Ppb6_00649"/>
<protein>
    <submittedName>
        <fullName evidence="2">Uncharacterized protein</fullName>
    </submittedName>
</protein>
<dbReference type="Proteomes" id="UP000093476">
    <property type="component" value="Unassembled WGS sequence"/>
</dbReference>
<keyword evidence="1" id="KW-1133">Transmembrane helix</keyword>
<keyword evidence="3" id="KW-1185">Reference proteome</keyword>
<evidence type="ECO:0000256" key="1">
    <source>
        <dbReference type="SAM" id="Phobius"/>
    </source>
</evidence>
<dbReference type="PATRIC" id="fig|286156.4.peg.750"/>
<keyword evidence="1" id="KW-0812">Transmembrane</keyword>
<proteinExistence type="predicted"/>
<accession>A0A1C0U868</accession>
<organism evidence="2 3">
    <name type="scientific">Photorhabdus australis subsp. thailandensis</name>
    <dbReference type="NCBI Taxonomy" id="2805096"/>
    <lineage>
        <taxon>Bacteria</taxon>
        <taxon>Pseudomonadati</taxon>
        <taxon>Pseudomonadota</taxon>
        <taxon>Gammaproteobacteria</taxon>
        <taxon>Enterobacterales</taxon>
        <taxon>Morganellaceae</taxon>
        <taxon>Photorhabdus</taxon>
    </lineage>
</organism>
<name>A0A1C0U868_9GAMM</name>
<feature type="transmembrane region" description="Helical" evidence="1">
    <location>
        <begin position="12"/>
        <end position="30"/>
    </location>
</feature>
<reference evidence="2 3" key="1">
    <citation type="submission" date="2015-12" db="EMBL/GenBank/DDBJ databases">
        <title>Genome comparisons provide insights into the role of secondary metabolites in the pathogenic phase of the Photorhabdus life cycle.</title>
        <authorList>
            <person name="Tobias N.J."/>
            <person name="Mishra B."/>
            <person name="Gupta D.K."/>
            <person name="Thines M."/>
            <person name="Stinear T.P."/>
            <person name="Bode H.B."/>
        </authorList>
    </citation>
    <scope>NUCLEOTIDE SEQUENCE [LARGE SCALE GENOMIC DNA]</scope>
    <source>
        <strain evidence="2 3">PB68.1</strain>
    </source>
</reference>
<evidence type="ECO:0000313" key="2">
    <source>
        <dbReference type="EMBL" id="OCQ54099.1"/>
    </source>
</evidence>
<keyword evidence="1" id="KW-0472">Membrane</keyword>
<dbReference type="AlphaFoldDB" id="A0A1C0U868"/>
<sequence length="83" mass="9502">MMSLLLNKVKYALLMVIAVVSTLLTAYGLGSRSARKAYELKHAQNDRDRLYKTVVVKNEVKDDINKMSPGVAHNELNDHWMRQ</sequence>
<gene>
    <name evidence="2" type="ORF">Ppb6_00649</name>
</gene>
<evidence type="ECO:0000313" key="3">
    <source>
        <dbReference type="Proteomes" id="UP000093476"/>
    </source>
</evidence>
<comment type="caution">
    <text evidence="2">The sequence shown here is derived from an EMBL/GenBank/DDBJ whole genome shotgun (WGS) entry which is preliminary data.</text>
</comment>